<evidence type="ECO:0000259" key="4">
    <source>
        <dbReference type="PROSITE" id="PS50893"/>
    </source>
</evidence>
<evidence type="ECO:0000256" key="1">
    <source>
        <dbReference type="ARBA" id="ARBA00022448"/>
    </source>
</evidence>
<protein>
    <recommendedName>
        <fullName evidence="4">ABC transporter domain-containing protein</fullName>
    </recommendedName>
</protein>
<dbReference type="InterPro" id="IPR008995">
    <property type="entry name" value="Mo/tungstate-bd_C_term_dom"/>
</dbReference>
<dbReference type="GO" id="GO:0016887">
    <property type="term" value="F:ATP hydrolysis activity"/>
    <property type="evidence" value="ECO:0007669"/>
    <property type="project" value="InterPro"/>
</dbReference>
<dbReference type="Pfam" id="PF08402">
    <property type="entry name" value="TOBE_2"/>
    <property type="match status" value="1"/>
</dbReference>
<dbReference type="Pfam" id="PF00005">
    <property type="entry name" value="ABC_tran"/>
    <property type="match status" value="1"/>
</dbReference>
<keyword evidence="2" id="KW-0547">Nucleotide-binding</keyword>
<reference evidence="5" key="1">
    <citation type="journal article" date="2015" name="Nature">
        <title>Complex archaea that bridge the gap between prokaryotes and eukaryotes.</title>
        <authorList>
            <person name="Spang A."/>
            <person name="Saw J.H."/>
            <person name="Jorgensen S.L."/>
            <person name="Zaremba-Niedzwiedzka K."/>
            <person name="Martijn J."/>
            <person name="Lind A.E."/>
            <person name="van Eijk R."/>
            <person name="Schleper C."/>
            <person name="Guy L."/>
            <person name="Ettema T.J."/>
        </authorList>
    </citation>
    <scope>NUCLEOTIDE SEQUENCE</scope>
</reference>
<feature type="domain" description="ABC transporter" evidence="4">
    <location>
        <begin position="1"/>
        <end position="213"/>
    </location>
</feature>
<dbReference type="AlphaFoldDB" id="A0A0F8ZJ80"/>
<keyword evidence="1" id="KW-0813">Transport</keyword>
<comment type="caution">
    <text evidence="5">The sequence shown here is derived from an EMBL/GenBank/DDBJ whole genome shotgun (WGS) entry which is preliminary data.</text>
</comment>
<feature type="non-terminal residue" evidence="5">
    <location>
        <position position="1"/>
    </location>
</feature>
<dbReference type="SUPFAM" id="SSF52540">
    <property type="entry name" value="P-loop containing nucleoside triphosphate hydrolases"/>
    <property type="match status" value="1"/>
</dbReference>
<evidence type="ECO:0000256" key="3">
    <source>
        <dbReference type="ARBA" id="ARBA00022840"/>
    </source>
</evidence>
<dbReference type="GO" id="GO:0043190">
    <property type="term" value="C:ATP-binding cassette (ABC) transporter complex"/>
    <property type="evidence" value="ECO:0007669"/>
    <property type="project" value="InterPro"/>
</dbReference>
<dbReference type="InterPro" id="IPR013611">
    <property type="entry name" value="Transp-assoc_OB_typ2"/>
</dbReference>
<dbReference type="Gene3D" id="2.40.50.100">
    <property type="match status" value="1"/>
</dbReference>
<dbReference type="InterPro" id="IPR027417">
    <property type="entry name" value="P-loop_NTPase"/>
</dbReference>
<dbReference type="EMBL" id="LAZR01060063">
    <property type="protein sequence ID" value="KKK66469.1"/>
    <property type="molecule type" value="Genomic_DNA"/>
</dbReference>
<dbReference type="InterPro" id="IPR003593">
    <property type="entry name" value="AAA+_ATPase"/>
</dbReference>
<dbReference type="GO" id="GO:0005524">
    <property type="term" value="F:ATP binding"/>
    <property type="evidence" value="ECO:0007669"/>
    <property type="project" value="UniProtKB-KW"/>
</dbReference>
<evidence type="ECO:0000256" key="2">
    <source>
        <dbReference type="ARBA" id="ARBA00022741"/>
    </source>
</evidence>
<dbReference type="Gene3D" id="3.40.50.300">
    <property type="entry name" value="P-loop containing nucleotide triphosphate hydrolases"/>
    <property type="match status" value="1"/>
</dbReference>
<sequence>INLEVKDGDFFFLLGPSGCGKTTLLKIIAGLELPTNGSVTIAGKDVTMVPANRRNTATVFQEWALFPHMNVYDNIAFGMRVMKVSKAEVKKKVNELLDLFRMAGFEKRFSFQLSGGQQQRIAMARALAIEPDVLLLDEPLSNLDLTLRQQMRVELVRLHKEIQKTFIYVTHDQTEALSMATQIAVMGVGEIEQIDTPEQIYKHPANEYVAKFIGEANELHGTVQKVDSQIIFKTDSGIKFHATIKNQDTLNSNKVICIIRPEHIKILSESAPKPANYFDATIDNYSYLGKQIRLWVKLNPGGDILFIDIFAEELDEVRQGKPLTVGFDAMHTICFEGK</sequence>
<gene>
    <name evidence="5" type="ORF">LCGC14_2963790</name>
</gene>
<name>A0A0F8ZJ80_9ZZZZ</name>
<dbReference type="SUPFAM" id="SSF50331">
    <property type="entry name" value="MOP-like"/>
    <property type="match status" value="1"/>
</dbReference>
<keyword evidence="3" id="KW-0067">ATP-binding</keyword>
<dbReference type="InterPro" id="IPR017871">
    <property type="entry name" value="ABC_transporter-like_CS"/>
</dbReference>
<accession>A0A0F8ZJ80</accession>
<dbReference type="InterPro" id="IPR050093">
    <property type="entry name" value="ABC_SmlMolc_Importer"/>
</dbReference>
<dbReference type="PANTHER" id="PTHR42781">
    <property type="entry name" value="SPERMIDINE/PUTRESCINE IMPORT ATP-BINDING PROTEIN POTA"/>
    <property type="match status" value="1"/>
</dbReference>
<dbReference type="PROSITE" id="PS00211">
    <property type="entry name" value="ABC_TRANSPORTER_1"/>
    <property type="match status" value="1"/>
</dbReference>
<proteinExistence type="predicted"/>
<dbReference type="FunFam" id="3.40.50.300:FF:000042">
    <property type="entry name" value="Maltose/maltodextrin ABC transporter, ATP-binding protein"/>
    <property type="match status" value="1"/>
</dbReference>
<dbReference type="GO" id="GO:0022857">
    <property type="term" value="F:transmembrane transporter activity"/>
    <property type="evidence" value="ECO:0007669"/>
    <property type="project" value="InterPro"/>
</dbReference>
<dbReference type="PROSITE" id="PS50893">
    <property type="entry name" value="ABC_TRANSPORTER_2"/>
    <property type="match status" value="1"/>
</dbReference>
<dbReference type="PANTHER" id="PTHR42781:SF4">
    <property type="entry name" value="SPERMIDINE_PUTRESCINE IMPORT ATP-BINDING PROTEIN POTA"/>
    <property type="match status" value="1"/>
</dbReference>
<dbReference type="SMART" id="SM00382">
    <property type="entry name" value="AAA"/>
    <property type="match status" value="1"/>
</dbReference>
<dbReference type="InterPro" id="IPR003439">
    <property type="entry name" value="ABC_transporter-like_ATP-bd"/>
</dbReference>
<evidence type="ECO:0000313" key="5">
    <source>
        <dbReference type="EMBL" id="KKK66469.1"/>
    </source>
</evidence>
<organism evidence="5">
    <name type="scientific">marine sediment metagenome</name>
    <dbReference type="NCBI Taxonomy" id="412755"/>
    <lineage>
        <taxon>unclassified sequences</taxon>
        <taxon>metagenomes</taxon>
        <taxon>ecological metagenomes</taxon>
    </lineage>
</organism>